<evidence type="ECO:0000313" key="4">
    <source>
        <dbReference type="EMBL" id="SVC45803.1"/>
    </source>
</evidence>
<evidence type="ECO:0000259" key="3">
    <source>
        <dbReference type="Pfam" id="PF00589"/>
    </source>
</evidence>
<feature type="non-terminal residue" evidence="4">
    <location>
        <position position="362"/>
    </location>
</feature>
<feature type="domain" description="Tyr recombinase" evidence="3">
    <location>
        <begin position="251"/>
        <end position="313"/>
    </location>
</feature>
<dbReference type="InterPro" id="IPR002104">
    <property type="entry name" value="Integrase_catalytic"/>
</dbReference>
<proteinExistence type="predicted"/>
<accession>A0A382M9Y5</accession>
<dbReference type="Gene3D" id="1.10.150.130">
    <property type="match status" value="1"/>
</dbReference>
<organism evidence="4">
    <name type="scientific">marine metagenome</name>
    <dbReference type="NCBI Taxonomy" id="408172"/>
    <lineage>
        <taxon>unclassified sequences</taxon>
        <taxon>metagenomes</taxon>
        <taxon>ecological metagenomes</taxon>
    </lineage>
</organism>
<dbReference type="GO" id="GO:0015074">
    <property type="term" value="P:DNA integration"/>
    <property type="evidence" value="ECO:0007669"/>
    <property type="project" value="InterPro"/>
</dbReference>
<keyword evidence="1" id="KW-0238">DNA-binding</keyword>
<dbReference type="GO" id="GO:0006310">
    <property type="term" value="P:DNA recombination"/>
    <property type="evidence" value="ECO:0007669"/>
    <property type="project" value="UniProtKB-KW"/>
</dbReference>
<dbReference type="InterPro" id="IPR011010">
    <property type="entry name" value="DNA_brk_join_enz"/>
</dbReference>
<dbReference type="InterPro" id="IPR013762">
    <property type="entry name" value="Integrase-like_cat_sf"/>
</dbReference>
<reference evidence="4" key="1">
    <citation type="submission" date="2018-05" db="EMBL/GenBank/DDBJ databases">
        <authorList>
            <person name="Lanie J.A."/>
            <person name="Ng W.-L."/>
            <person name="Kazmierczak K.M."/>
            <person name="Andrzejewski T.M."/>
            <person name="Davidsen T.M."/>
            <person name="Wayne K.J."/>
            <person name="Tettelin H."/>
            <person name="Glass J.I."/>
            <person name="Rusch D."/>
            <person name="Podicherti R."/>
            <person name="Tsui H.-C.T."/>
            <person name="Winkler M.E."/>
        </authorList>
    </citation>
    <scope>NUCLEOTIDE SEQUENCE</scope>
</reference>
<dbReference type="CDD" id="cd00397">
    <property type="entry name" value="DNA_BRE_C"/>
    <property type="match status" value="1"/>
</dbReference>
<dbReference type="SUPFAM" id="SSF56349">
    <property type="entry name" value="DNA breaking-rejoining enzymes"/>
    <property type="match status" value="1"/>
</dbReference>
<evidence type="ECO:0000256" key="2">
    <source>
        <dbReference type="ARBA" id="ARBA00023172"/>
    </source>
</evidence>
<evidence type="ECO:0000256" key="1">
    <source>
        <dbReference type="ARBA" id="ARBA00023125"/>
    </source>
</evidence>
<dbReference type="Gene3D" id="1.10.443.10">
    <property type="entry name" value="Intergrase catalytic core"/>
    <property type="match status" value="1"/>
</dbReference>
<dbReference type="GO" id="GO:0003677">
    <property type="term" value="F:DNA binding"/>
    <property type="evidence" value="ECO:0007669"/>
    <property type="project" value="UniProtKB-KW"/>
</dbReference>
<name>A0A382M9Y5_9ZZZZ</name>
<keyword evidence="2" id="KW-0233">DNA recombination</keyword>
<dbReference type="InterPro" id="IPR010998">
    <property type="entry name" value="Integrase_recombinase_N"/>
</dbReference>
<protein>
    <recommendedName>
        <fullName evidence="3">Tyr recombinase domain-containing protein</fullName>
    </recommendedName>
</protein>
<dbReference type="AlphaFoldDB" id="A0A382M9Y5"/>
<sequence>MPTKYGYEPKKWNDRGKERWRIRVGTKSNGTAEYLPCKDEAHAKREQKKLLAKQAGDDVLGLEAIKTANQHGIAACVGKLAVVGATIEDATEWFLRTRFPAKGNCTATEAGNAYLAAKARANLGQVTRESYAEKIGVFMNYFGDTPVNEIKTEHLEKYFGEIGKAWSNNTMNPWKRFTVTFFNWLQDNEYIALPHGAKNAAEKMTIPKRDLHTPKIASWEEVHDMLYWYDRKANSVGGYKKGNVFGCMVYLVFCLFVGIRKSEAFQITWDDIDFEARTVSILVEGAKTNRRRVNDLPDNVWEWLAYLKQNGAKLNSVGDAQRRLIYRQRDYRESFTKRNASVPDIVGVELKLTRSGKTEPKE</sequence>
<dbReference type="EMBL" id="UINC01092322">
    <property type="protein sequence ID" value="SVC45803.1"/>
    <property type="molecule type" value="Genomic_DNA"/>
</dbReference>
<dbReference type="Pfam" id="PF00589">
    <property type="entry name" value="Phage_integrase"/>
    <property type="match status" value="1"/>
</dbReference>
<gene>
    <name evidence="4" type="ORF">METZ01_LOCUS298657</name>
</gene>